<evidence type="ECO:0000313" key="4">
    <source>
        <dbReference type="EMBL" id="KAJ3490221.1"/>
    </source>
</evidence>
<gene>
    <name evidence="4" type="ORF">NLI96_g1576</name>
</gene>
<keyword evidence="3" id="KW-0732">Signal</keyword>
<evidence type="ECO:0000313" key="5">
    <source>
        <dbReference type="Proteomes" id="UP001212997"/>
    </source>
</evidence>
<evidence type="ECO:0008006" key="6">
    <source>
        <dbReference type="Google" id="ProtNLM"/>
    </source>
</evidence>
<comment type="similarity">
    <text evidence="1">Belongs to the trichodiene synthase family.</text>
</comment>
<keyword evidence="5" id="KW-1185">Reference proteome</keyword>
<evidence type="ECO:0000256" key="3">
    <source>
        <dbReference type="SAM" id="SignalP"/>
    </source>
</evidence>
<protein>
    <recommendedName>
        <fullName evidence="6">Terpenoid synthase</fullName>
    </recommendedName>
</protein>
<feature type="signal peptide" evidence="3">
    <location>
        <begin position="1"/>
        <end position="22"/>
    </location>
</feature>
<sequence>MCNHQSPHSAVLLAKMLRGIIAQFPGSVPDSKSEMQRPHPTVDKIVQERLSKWNLGMERHIYKKPFVVGYSIATASYHHVAPEVQAEIALYTGLVVLVDDGLLDTAAVREFVPRLCSGLPQLHPALDCLVEACHNLQQYFTTYGAHAIYSSTIDFVNSELFQQHAKEMDYNQSSAPYIQYIRDKDGLIPSYAAFVWTKDITPQTEEYIQAFPDTMEIVNIVNDIFSYYKEMKAGETRTFLVKLATANGREELEELTNLIGRLSLLVGRARGILGEGKAREAWESFMEGSIRYYLQTPRYELEEVLPELRLDSDS</sequence>
<evidence type="ECO:0000256" key="2">
    <source>
        <dbReference type="ARBA" id="ARBA00023239"/>
    </source>
</evidence>
<comment type="caution">
    <text evidence="4">The sequence shown here is derived from an EMBL/GenBank/DDBJ whole genome shotgun (WGS) entry which is preliminary data.</text>
</comment>
<keyword evidence="2" id="KW-0456">Lyase</keyword>
<dbReference type="Gene3D" id="1.10.600.10">
    <property type="entry name" value="Farnesyl Diphosphate Synthase"/>
    <property type="match status" value="1"/>
</dbReference>
<accession>A0AAD5VA44</accession>
<feature type="chain" id="PRO_5041999559" description="Terpenoid synthase" evidence="3">
    <location>
        <begin position="23"/>
        <end position="314"/>
    </location>
</feature>
<name>A0AAD5VA44_9APHY</name>
<dbReference type="AlphaFoldDB" id="A0AAD5VA44"/>
<dbReference type="GO" id="GO:0016838">
    <property type="term" value="F:carbon-oxygen lyase activity, acting on phosphates"/>
    <property type="evidence" value="ECO:0007669"/>
    <property type="project" value="InterPro"/>
</dbReference>
<evidence type="ECO:0000256" key="1">
    <source>
        <dbReference type="ARBA" id="ARBA00007946"/>
    </source>
</evidence>
<dbReference type="Proteomes" id="UP001212997">
    <property type="component" value="Unassembled WGS sequence"/>
</dbReference>
<organism evidence="4 5">
    <name type="scientific">Meripilus lineatus</name>
    <dbReference type="NCBI Taxonomy" id="2056292"/>
    <lineage>
        <taxon>Eukaryota</taxon>
        <taxon>Fungi</taxon>
        <taxon>Dikarya</taxon>
        <taxon>Basidiomycota</taxon>
        <taxon>Agaricomycotina</taxon>
        <taxon>Agaricomycetes</taxon>
        <taxon>Polyporales</taxon>
        <taxon>Meripilaceae</taxon>
        <taxon>Meripilus</taxon>
    </lineage>
</organism>
<dbReference type="SUPFAM" id="SSF48576">
    <property type="entry name" value="Terpenoid synthases"/>
    <property type="match status" value="1"/>
</dbReference>
<dbReference type="EMBL" id="JANAWD010000031">
    <property type="protein sequence ID" value="KAJ3490221.1"/>
    <property type="molecule type" value="Genomic_DNA"/>
</dbReference>
<proteinExistence type="inferred from homology"/>
<dbReference type="Pfam" id="PF06330">
    <property type="entry name" value="TRI5"/>
    <property type="match status" value="1"/>
</dbReference>
<reference evidence="4" key="1">
    <citation type="submission" date="2022-07" db="EMBL/GenBank/DDBJ databases">
        <title>Genome Sequence of Physisporinus lineatus.</title>
        <authorList>
            <person name="Buettner E."/>
        </authorList>
    </citation>
    <scope>NUCLEOTIDE SEQUENCE</scope>
    <source>
        <strain evidence="4">VT162</strain>
    </source>
</reference>
<dbReference type="InterPro" id="IPR008949">
    <property type="entry name" value="Isoprenoid_synthase_dom_sf"/>
</dbReference>
<dbReference type="InterPro" id="IPR024652">
    <property type="entry name" value="Trichodiene_synth"/>
</dbReference>